<evidence type="ECO:0000313" key="2">
    <source>
        <dbReference type="EMBL" id="VTP02764.1"/>
    </source>
</evidence>
<name>A0A653EZ01_MYCKA</name>
<accession>A0A653EZ01</accession>
<feature type="compositionally biased region" description="Polar residues" evidence="1">
    <location>
        <begin position="120"/>
        <end position="139"/>
    </location>
</feature>
<evidence type="ECO:0000256" key="1">
    <source>
        <dbReference type="SAM" id="MobiDB-lite"/>
    </source>
</evidence>
<proteinExistence type="predicted"/>
<protein>
    <submittedName>
        <fullName evidence="2">Uncharacterized protein</fullName>
    </submittedName>
</protein>
<dbReference type="EMBL" id="LR589332">
    <property type="protein sequence ID" value="VTP02764.1"/>
    <property type="molecule type" value="Genomic_DNA"/>
</dbReference>
<sequence length="223" mass="23912">MSSCAALAAWLCFRTPWALSRHADTPPSLKPLEMAGVRGMSPVLTESAASPPHRVCSDGFDRVWRAGTAAIGRPDGTVGAVSAHSAPQAHSRRRKRTVGAATAQSAPSAHSGRRQPPTQPRQHGISTSQHPERSPTTALSEEPRGATNLSPPGGHKRDIPACPAISAVRRRWPRPAPASGLSRHLRGRGTFRRNRAGGRRCRRRIRNRRGPGCAVRSAPRKTG</sequence>
<organism evidence="2">
    <name type="scientific">Mycobacterium kansasii</name>
    <dbReference type="NCBI Taxonomy" id="1768"/>
    <lineage>
        <taxon>Bacteria</taxon>
        <taxon>Bacillati</taxon>
        <taxon>Actinomycetota</taxon>
        <taxon>Actinomycetes</taxon>
        <taxon>Mycobacteriales</taxon>
        <taxon>Mycobacteriaceae</taxon>
        <taxon>Mycobacterium</taxon>
    </lineage>
</organism>
<reference evidence="2" key="1">
    <citation type="submission" date="2019-05" db="EMBL/GenBank/DDBJ databases">
        <authorList>
            <person name="Naeem R."/>
            <person name="Antony C."/>
            <person name="Guan Q."/>
        </authorList>
    </citation>
    <scope>NUCLEOTIDE SEQUENCE</scope>
    <source>
        <strain evidence="2">3</strain>
    </source>
</reference>
<feature type="region of interest" description="Disordered" evidence="1">
    <location>
        <begin position="71"/>
        <end position="160"/>
    </location>
</feature>
<gene>
    <name evidence="2" type="ORF">BIN_B_03645</name>
</gene>
<dbReference type="AlphaFoldDB" id="A0A653EZ01"/>